<organism evidence="1 2">
    <name type="scientific">Chaenocephalus aceratus</name>
    <name type="common">Blackfin icefish</name>
    <name type="synonym">Chaenichthys aceratus</name>
    <dbReference type="NCBI Taxonomy" id="36190"/>
    <lineage>
        <taxon>Eukaryota</taxon>
        <taxon>Metazoa</taxon>
        <taxon>Chordata</taxon>
        <taxon>Craniata</taxon>
        <taxon>Vertebrata</taxon>
        <taxon>Euteleostomi</taxon>
        <taxon>Actinopterygii</taxon>
        <taxon>Neopterygii</taxon>
        <taxon>Teleostei</taxon>
        <taxon>Neoteleostei</taxon>
        <taxon>Acanthomorphata</taxon>
        <taxon>Eupercaria</taxon>
        <taxon>Perciformes</taxon>
        <taxon>Notothenioidei</taxon>
        <taxon>Channichthyidae</taxon>
        <taxon>Chaenocephalus</taxon>
    </lineage>
</organism>
<keyword evidence="2" id="KW-1185">Reference proteome</keyword>
<sequence>CDRACLGAAAGRASTYRNRDKTEVWPRAARGPGGPISPNTQSFVSLQRGSAERLRREAPQRGSAERLAFVADDCLKVPRDAGRVIKGDILPAPGPFSLSPASSEATESAPVTRTEREGEPHAACRTHEDLPQ</sequence>
<gene>
    <name evidence="1" type="ORF">KUCAC02_007957</name>
</gene>
<dbReference type="Proteomes" id="UP001057452">
    <property type="component" value="Chromosome 8"/>
</dbReference>
<protein>
    <submittedName>
        <fullName evidence="1">Uncharacterized protein</fullName>
    </submittedName>
</protein>
<feature type="non-terminal residue" evidence="1">
    <location>
        <position position="1"/>
    </location>
</feature>
<feature type="non-terminal residue" evidence="1">
    <location>
        <position position="132"/>
    </location>
</feature>
<proteinExistence type="predicted"/>
<reference evidence="1" key="1">
    <citation type="submission" date="2022-05" db="EMBL/GenBank/DDBJ databases">
        <title>Chromosome-level genome of Chaenocephalus aceratus.</title>
        <authorList>
            <person name="Park H."/>
        </authorList>
    </citation>
    <scope>NUCLEOTIDE SEQUENCE</scope>
    <source>
        <strain evidence="1">KU_202001</strain>
    </source>
</reference>
<name>A0ACB9X866_CHAAC</name>
<evidence type="ECO:0000313" key="2">
    <source>
        <dbReference type="Proteomes" id="UP001057452"/>
    </source>
</evidence>
<evidence type="ECO:0000313" key="1">
    <source>
        <dbReference type="EMBL" id="KAI4822406.1"/>
    </source>
</evidence>
<dbReference type="EMBL" id="CM043792">
    <property type="protein sequence ID" value="KAI4822406.1"/>
    <property type="molecule type" value="Genomic_DNA"/>
</dbReference>
<accession>A0ACB9X866</accession>
<comment type="caution">
    <text evidence="1">The sequence shown here is derived from an EMBL/GenBank/DDBJ whole genome shotgun (WGS) entry which is preliminary data.</text>
</comment>